<dbReference type="EMBL" id="JAGJCF010000022">
    <property type="protein sequence ID" value="MBP0617942.1"/>
    <property type="molecule type" value="Genomic_DNA"/>
</dbReference>
<comment type="caution">
    <text evidence="1">The sequence shown here is derived from an EMBL/GenBank/DDBJ whole genome shotgun (WGS) entry which is preliminary data.</text>
</comment>
<evidence type="ECO:0000313" key="2">
    <source>
        <dbReference type="Proteomes" id="UP000678276"/>
    </source>
</evidence>
<sequence length="157" mass="17637">MSAAFAYAQPVETGGVVLPLRSGGSFQCPTVAQRVPQLGEEDRDRLNRLRWFALKSRLAPRPDVERACLVLTAQAAPTVEHLATIFFRALEEHANRDLAFYRPGARHPSEDEIWLLRLLSAWRDGERKAGAALIAWRVAPVGRHWLRFLAEAVSSRL</sequence>
<keyword evidence="2" id="KW-1185">Reference proteome</keyword>
<proteinExistence type="predicted"/>
<protein>
    <submittedName>
        <fullName evidence="1">Uncharacterized protein</fullName>
    </submittedName>
</protein>
<dbReference type="RefSeq" id="WP_209597192.1">
    <property type="nucleotide sequence ID" value="NZ_JAGJCF010000022.1"/>
</dbReference>
<reference evidence="1 2" key="1">
    <citation type="submission" date="2021-04" db="EMBL/GenBank/DDBJ databases">
        <title>Whole genome sequence of Jiella sp. KSK16Y-1.</title>
        <authorList>
            <person name="Tuo L."/>
        </authorList>
    </citation>
    <scope>NUCLEOTIDE SEQUENCE [LARGE SCALE GENOMIC DNA]</scope>
    <source>
        <strain evidence="1 2">KSK16Y-1</strain>
    </source>
</reference>
<name>A0ABS4BMH5_9HYPH</name>
<dbReference type="Proteomes" id="UP000678276">
    <property type="component" value="Unassembled WGS sequence"/>
</dbReference>
<accession>A0ABS4BMH5</accession>
<organism evidence="1 2">
    <name type="scientific">Jiella mangrovi</name>
    <dbReference type="NCBI Taxonomy" id="2821407"/>
    <lineage>
        <taxon>Bacteria</taxon>
        <taxon>Pseudomonadati</taxon>
        <taxon>Pseudomonadota</taxon>
        <taxon>Alphaproteobacteria</taxon>
        <taxon>Hyphomicrobiales</taxon>
        <taxon>Aurantimonadaceae</taxon>
        <taxon>Jiella</taxon>
    </lineage>
</organism>
<evidence type="ECO:0000313" key="1">
    <source>
        <dbReference type="EMBL" id="MBP0617942.1"/>
    </source>
</evidence>
<gene>
    <name evidence="1" type="ORF">J6595_20375</name>
</gene>